<dbReference type="GO" id="GO:0005524">
    <property type="term" value="F:ATP binding"/>
    <property type="evidence" value="ECO:0007669"/>
    <property type="project" value="UniProtKB-KW"/>
</dbReference>
<evidence type="ECO:0000256" key="7">
    <source>
        <dbReference type="ARBA" id="ARBA00023136"/>
    </source>
</evidence>
<evidence type="ECO:0000256" key="2">
    <source>
        <dbReference type="ARBA" id="ARBA00022692"/>
    </source>
</evidence>
<dbReference type="PANTHER" id="PTHR46877">
    <property type="entry name" value="EPH RECEPTOR A5"/>
    <property type="match status" value="1"/>
</dbReference>
<evidence type="ECO:0000256" key="1">
    <source>
        <dbReference type="ARBA" id="ARBA00004167"/>
    </source>
</evidence>
<evidence type="ECO:0000259" key="9">
    <source>
        <dbReference type="Pfam" id="PF07699"/>
    </source>
</evidence>
<dbReference type="Gene3D" id="2.10.50.10">
    <property type="entry name" value="Tumor Necrosis Factor Receptor, subunit A, domain 2"/>
    <property type="match status" value="1"/>
</dbReference>
<evidence type="ECO:0000256" key="8">
    <source>
        <dbReference type="ARBA" id="ARBA00023170"/>
    </source>
</evidence>
<keyword evidence="2" id="KW-0812">Transmembrane</keyword>
<dbReference type="Pfam" id="PF07699">
    <property type="entry name" value="Ephrin_rec_like"/>
    <property type="match status" value="1"/>
</dbReference>
<gene>
    <name evidence="10" type="primary">EPHA7_1</name>
    <name evidence="10" type="ORF">CRENBAI_008214</name>
</gene>
<dbReference type="AlphaFoldDB" id="A0AAV9S0W4"/>
<reference evidence="10 11" key="1">
    <citation type="submission" date="2021-06" db="EMBL/GenBank/DDBJ databases">
        <authorList>
            <person name="Palmer J.M."/>
        </authorList>
    </citation>
    <scope>NUCLEOTIDE SEQUENCE [LARGE SCALE GENOMIC DNA]</scope>
    <source>
        <strain evidence="10 11">MEX-2019</strain>
        <tissue evidence="10">Muscle</tissue>
    </source>
</reference>
<keyword evidence="4" id="KW-0547">Nucleotide-binding</keyword>
<evidence type="ECO:0000256" key="6">
    <source>
        <dbReference type="ARBA" id="ARBA00022989"/>
    </source>
</evidence>
<evidence type="ECO:0000313" key="10">
    <source>
        <dbReference type="EMBL" id="KAK5614963.1"/>
    </source>
</evidence>
<feature type="domain" description="Tyrosine-protein kinase ephrin type A/B receptor-like" evidence="9">
    <location>
        <begin position="3"/>
        <end position="34"/>
    </location>
</feature>
<dbReference type="GO" id="GO:0005886">
    <property type="term" value="C:plasma membrane"/>
    <property type="evidence" value="ECO:0007669"/>
    <property type="project" value="TreeGrafter"/>
</dbReference>
<dbReference type="Proteomes" id="UP001311232">
    <property type="component" value="Unassembled WGS sequence"/>
</dbReference>
<name>A0AAV9S0W4_9TELE</name>
<dbReference type="GO" id="GO:0007411">
    <property type="term" value="P:axon guidance"/>
    <property type="evidence" value="ECO:0007669"/>
    <property type="project" value="TreeGrafter"/>
</dbReference>
<dbReference type="InterPro" id="IPR011641">
    <property type="entry name" value="Tyr-kin_ephrin_A/B_rcpt-like"/>
</dbReference>
<sequence>MPTACGRGFYKSSSQDLQCSRCPAHSFNDREGSWRCDCEDGYYRALSDPPSVACTNCNYSRQRQPTQQPSFVLAGEAVL</sequence>
<evidence type="ECO:0000256" key="5">
    <source>
        <dbReference type="ARBA" id="ARBA00022840"/>
    </source>
</evidence>
<dbReference type="GO" id="GO:0005005">
    <property type="term" value="F:transmembrane-ephrin receptor activity"/>
    <property type="evidence" value="ECO:0007669"/>
    <property type="project" value="TreeGrafter"/>
</dbReference>
<protein>
    <submittedName>
        <fullName evidence="10">Ephrin type-A receptor 7</fullName>
    </submittedName>
</protein>
<proteinExistence type="predicted"/>
<dbReference type="GO" id="GO:0030425">
    <property type="term" value="C:dendrite"/>
    <property type="evidence" value="ECO:0007669"/>
    <property type="project" value="TreeGrafter"/>
</dbReference>
<organism evidence="10 11">
    <name type="scientific">Crenichthys baileyi</name>
    <name type="common">White River springfish</name>
    <dbReference type="NCBI Taxonomy" id="28760"/>
    <lineage>
        <taxon>Eukaryota</taxon>
        <taxon>Metazoa</taxon>
        <taxon>Chordata</taxon>
        <taxon>Craniata</taxon>
        <taxon>Vertebrata</taxon>
        <taxon>Euteleostomi</taxon>
        <taxon>Actinopterygii</taxon>
        <taxon>Neopterygii</taxon>
        <taxon>Teleostei</taxon>
        <taxon>Neoteleostei</taxon>
        <taxon>Acanthomorphata</taxon>
        <taxon>Ovalentaria</taxon>
        <taxon>Atherinomorphae</taxon>
        <taxon>Cyprinodontiformes</taxon>
        <taxon>Goodeidae</taxon>
        <taxon>Crenichthys</taxon>
    </lineage>
</organism>
<keyword evidence="11" id="KW-1185">Reference proteome</keyword>
<keyword evidence="5" id="KW-0067">ATP-binding</keyword>
<keyword evidence="7" id="KW-0472">Membrane</keyword>
<keyword evidence="3" id="KW-0677">Repeat</keyword>
<evidence type="ECO:0000256" key="3">
    <source>
        <dbReference type="ARBA" id="ARBA00022737"/>
    </source>
</evidence>
<comment type="caution">
    <text evidence="10">The sequence shown here is derived from an EMBL/GenBank/DDBJ whole genome shotgun (WGS) entry which is preliminary data.</text>
</comment>
<dbReference type="FunFam" id="2.10.50.10:FF:000001">
    <property type="entry name" value="Ephrin type-A receptor 5"/>
    <property type="match status" value="1"/>
</dbReference>
<dbReference type="EMBL" id="JAHHUM010001035">
    <property type="protein sequence ID" value="KAK5614963.1"/>
    <property type="molecule type" value="Genomic_DNA"/>
</dbReference>
<dbReference type="InterPro" id="IPR050449">
    <property type="entry name" value="Ephrin_rcpt_TKs"/>
</dbReference>
<keyword evidence="8 10" id="KW-0675">Receptor</keyword>
<evidence type="ECO:0000313" key="11">
    <source>
        <dbReference type="Proteomes" id="UP001311232"/>
    </source>
</evidence>
<comment type="subcellular location">
    <subcellularLocation>
        <location evidence="1">Membrane</location>
        <topology evidence="1">Single-pass membrane protein</topology>
    </subcellularLocation>
</comment>
<dbReference type="PANTHER" id="PTHR46877:SF9">
    <property type="entry name" value="EPHRIN TYPE-A RECEPTOR 7"/>
    <property type="match status" value="1"/>
</dbReference>
<evidence type="ECO:0000256" key="4">
    <source>
        <dbReference type="ARBA" id="ARBA00022741"/>
    </source>
</evidence>
<accession>A0AAV9S0W4</accession>
<keyword evidence="6" id="KW-1133">Transmembrane helix</keyword>